<dbReference type="GO" id="GO:0030621">
    <property type="term" value="F:U4 snRNA binding"/>
    <property type="evidence" value="ECO:0007669"/>
    <property type="project" value="TreeGrafter"/>
</dbReference>
<dbReference type="CDD" id="cd00200">
    <property type="entry name" value="WD40"/>
    <property type="match status" value="1"/>
</dbReference>
<proteinExistence type="predicted"/>
<dbReference type="GO" id="GO:0017070">
    <property type="term" value="F:U6 snRNA binding"/>
    <property type="evidence" value="ECO:0007669"/>
    <property type="project" value="TreeGrafter"/>
</dbReference>
<dbReference type="PANTHER" id="PTHR19846:SF0">
    <property type="entry name" value="PRE-MRNA PROCESSING FACTOR 4"/>
    <property type="match status" value="1"/>
</dbReference>
<name>A0A183LCB6_9TREM</name>
<dbReference type="InterPro" id="IPR015943">
    <property type="entry name" value="WD40/YVTN_repeat-like_dom_sf"/>
</dbReference>
<gene>
    <name evidence="1" type="ORF">SMRZ_LOCUS1441</name>
</gene>
<reference evidence="1 2" key="1">
    <citation type="submission" date="2018-11" db="EMBL/GenBank/DDBJ databases">
        <authorList>
            <consortium name="Pathogen Informatics"/>
        </authorList>
    </citation>
    <scope>NUCLEOTIDE SEQUENCE [LARGE SCALE GENOMIC DNA]</scope>
    <source>
        <strain evidence="1 2">Zambia</strain>
    </source>
</reference>
<dbReference type="Pfam" id="PF00400">
    <property type="entry name" value="WD40"/>
    <property type="match status" value="5"/>
</dbReference>
<evidence type="ECO:0000313" key="2">
    <source>
        <dbReference type="Proteomes" id="UP000277204"/>
    </source>
</evidence>
<dbReference type="Proteomes" id="UP000277204">
    <property type="component" value="Unassembled WGS sequence"/>
</dbReference>
<dbReference type="InterPro" id="IPR001680">
    <property type="entry name" value="WD40_rpt"/>
</dbReference>
<dbReference type="Gene3D" id="2.130.10.10">
    <property type="entry name" value="YVTN repeat-like/Quinoprotein amine dehydrogenase"/>
    <property type="match status" value="2"/>
</dbReference>
<dbReference type="InterPro" id="IPR036322">
    <property type="entry name" value="WD40_repeat_dom_sf"/>
</dbReference>
<accession>A0A183LCB6</accession>
<dbReference type="PANTHER" id="PTHR19846">
    <property type="entry name" value="WD40 REPEAT PROTEIN"/>
    <property type="match status" value="1"/>
</dbReference>
<dbReference type="SMART" id="SM00320">
    <property type="entry name" value="WD40"/>
    <property type="match status" value="5"/>
</dbReference>
<dbReference type="AlphaFoldDB" id="A0A183LCB6"/>
<protein>
    <submittedName>
        <fullName evidence="1">Uncharacterized protein</fullName>
    </submittedName>
</protein>
<dbReference type="InterPro" id="IPR019775">
    <property type="entry name" value="WD40_repeat_CS"/>
</dbReference>
<dbReference type="PROSITE" id="PS50294">
    <property type="entry name" value="WD_REPEATS_REGION"/>
    <property type="match status" value="4"/>
</dbReference>
<dbReference type="GO" id="GO:0046540">
    <property type="term" value="C:U4/U6 x U5 tri-snRNP complex"/>
    <property type="evidence" value="ECO:0007669"/>
    <property type="project" value="TreeGrafter"/>
</dbReference>
<dbReference type="STRING" id="48269.A0A183LCB6"/>
<organism evidence="1 2">
    <name type="scientific">Schistosoma margrebowiei</name>
    <dbReference type="NCBI Taxonomy" id="48269"/>
    <lineage>
        <taxon>Eukaryota</taxon>
        <taxon>Metazoa</taxon>
        <taxon>Spiralia</taxon>
        <taxon>Lophotrochozoa</taxon>
        <taxon>Platyhelminthes</taxon>
        <taxon>Trematoda</taxon>
        <taxon>Digenea</taxon>
        <taxon>Strigeidida</taxon>
        <taxon>Schistosomatoidea</taxon>
        <taxon>Schistosomatidae</taxon>
        <taxon>Schistosoma</taxon>
    </lineage>
</organism>
<dbReference type="GO" id="GO:0000398">
    <property type="term" value="P:mRNA splicing, via spliceosome"/>
    <property type="evidence" value="ECO:0007669"/>
    <property type="project" value="TreeGrafter"/>
</dbReference>
<dbReference type="PROSITE" id="PS00678">
    <property type="entry name" value="WD_REPEATS_1"/>
    <property type="match status" value="3"/>
</dbReference>
<evidence type="ECO:0000313" key="1">
    <source>
        <dbReference type="EMBL" id="VDO51306.1"/>
    </source>
</evidence>
<dbReference type="EMBL" id="UZAI01000317">
    <property type="protein sequence ID" value="VDO51306.1"/>
    <property type="molecule type" value="Genomic_DNA"/>
</dbReference>
<dbReference type="FunFam" id="2.130.10.10:FF:000411">
    <property type="entry name" value="U4/U6 small nuclear ribonucleoprotein Prp4"/>
    <property type="match status" value="1"/>
</dbReference>
<dbReference type="SUPFAM" id="SSF50978">
    <property type="entry name" value="WD40 repeat-like"/>
    <property type="match status" value="1"/>
</dbReference>
<dbReference type="PROSITE" id="PS50082">
    <property type="entry name" value="WD_REPEATS_2"/>
    <property type="match status" value="5"/>
</dbReference>
<sequence>MTTLADLHRLREAHTAANANKDGLFGEDGADRRERLRMILAVSGGPAQRPTLTDAVKSSTGTGISVNRFGENISTETVGDDTTVWYHQGPNTLAEARLWISEFSLTRAKVRLDRARNYFNNVPAPQRKAKLQEYHKVLRDGSVKLWSLDNEEPLADIEGHAPHRVSRLAFHPSGRFLATTCFDHSWRLWDLEACEEILHQEGHSKPVYDVVFHPDGSLALTTGLDGYARVWDLRTGRCIMFLEGHLEELLGADVADNGYHAATSSADNTVRIWDLRQQQAIYVIPAHTSVVSSVRFESRNCNYIVTSSFDKTTKIWGHPIWTPIKTLEGHNSKVVYADISPDNKYIATCSHDLTYKLWSREAN</sequence>
<keyword evidence="2" id="KW-1185">Reference proteome</keyword>